<sequence length="91" mass="9637">MSDRRHSPLAASLALAALPRMISVFGPCRLGPREVEVATATLDDLAFALDRRAVLTPAERAALEALYFLAREQGCQGGAAALPLVHRRGAA</sequence>
<dbReference type="AlphaFoldDB" id="A0A1N7QA51"/>
<proteinExistence type="predicted"/>
<protein>
    <submittedName>
        <fullName evidence="1">Uncharacterized protein</fullName>
    </submittedName>
</protein>
<dbReference type="EMBL" id="FTOT01000008">
    <property type="protein sequence ID" value="SIT19716.1"/>
    <property type="molecule type" value="Genomic_DNA"/>
</dbReference>
<keyword evidence="2" id="KW-1185">Reference proteome</keyword>
<reference evidence="1 2" key="1">
    <citation type="submission" date="2017-01" db="EMBL/GenBank/DDBJ databases">
        <authorList>
            <person name="Mah S.A."/>
            <person name="Swanson W.J."/>
            <person name="Moy G.W."/>
            <person name="Vacquier V.D."/>
        </authorList>
    </citation>
    <scope>NUCLEOTIDE SEQUENCE [LARGE SCALE GENOMIC DNA]</scope>
    <source>
        <strain evidence="1 2">DSM 26375</strain>
    </source>
</reference>
<organism evidence="1 2">
    <name type="scientific">Gemmobacter megaterium</name>
    <dbReference type="NCBI Taxonomy" id="1086013"/>
    <lineage>
        <taxon>Bacteria</taxon>
        <taxon>Pseudomonadati</taxon>
        <taxon>Pseudomonadota</taxon>
        <taxon>Alphaproteobacteria</taxon>
        <taxon>Rhodobacterales</taxon>
        <taxon>Paracoccaceae</taxon>
        <taxon>Gemmobacter</taxon>
    </lineage>
</organism>
<dbReference type="RefSeq" id="WP_076533479.1">
    <property type="nucleotide sequence ID" value="NZ_BMEH01000008.1"/>
</dbReference>
<evidence type="ECO:0000313" key="1">
    <source>
        <dbReference type="EMBL" id="SIT19716.1"/>
    </source>
</evidence>
<accession>A0A1N7QA51</accession>
<evidence type="ECO:0000313" key="2">
    <source>
        <dbReference type="Proteomes" id="UP000186141"/>
    </source>
</evidence>
<dbReference type="STRING" id="1086013.SAMN05421774_10826"/>
<gene>
    <name evidence="1" type="ORF">SAMN05421774_10826</name>
</gene>
<dbReference type="Proteomes" id="UP000186141">
    <property type="component" value="Unassembled WGS sequence"/>
</dbReference>
<name>A0A1N7QA51_9RHOB</name>